<protein>
    <recommendedName>
        <fullName evidence="4">DUF1648 domain-containing protein</fullName>
    </recommendedName>
</protein>
<keyword evidence="1" id="KW-0812">Transmembrane</keyword>
<proteinExistence type="predicted"/>
<feature type="transmembrane region" description="Helical" evidence="1">
    <location>
        <begin position="86"/>
        <end position="106"/>
    </location>
</feature>
<evidence type="ECO:0000256" key="1">
    <source>
        <dbReference type="SAM" id="Phobius"/>
    </source>
</evidence>
<name>A0A2H0WMZ5_9BACT</name>
<evidence type="ECO:0000313" key="2">
    <source>
        <dbReference type="EMBL" id="PIS14012.1"/>
    </source>
</evidence>
<dbReference type="AlphaFoldDB" id="A0A2H0WMZ5"/>
<accession>A0A2H0WMZ5</accession>
<keyword evidence="1" id="KW-0472">Membrane</keyword>
<dbReference type="EMBL" id="PEZJ01000014">
    <property type="protein sequence ID" value="PIS14012.1"/>
    <property type="molecule type" value="Genomic_DNA"/>
</dbReference>
<feature type="transmembrane region" description="Helical" evidence="1">
    <location>
        <begin position="53"/>
        <end position="74"/>
    </location>
</feature>
<dbReference type="Proteomes" id="UP000230033">
    <property type="component" value="Unassembled WGS sequence"/>
</dbReference>
<reference evidence="3" key="1">
    <citation type="submission" date="2017-09" db="EMBL/GenBank/DDBJ databases">
        <title>Depth-based differentiation of microbial function through sediment-hosted aquifers and enrichment of novel symbionts in the deep terrestrial subsurface.</title>
        <authorList>
            <person name="Probst A.J."/>
            <person name="Ladd B."/>
            <person name="Jarett J.K."/>
            <person name="Geller-Mcgrath D.E."/>
            <person name="Sieber C.M.K."/>
            <person name="Emerson J.B."/>
            <person name="Anantharaman K."/>
            <person name="Thomas B.C."/>
            <person name="Malmstrom R."/>
            <person name="Stieglmeier M."/>
            <person name="Klingl A."/>
            <person name="Woyke T."/>
            <person name="Ryan C.M."/>
            <person name="Banfield J.F."/>
        </authorList>
    </citation>
    <scope>NUCLEOTIDE SEQUENCE [LARGE SCALE GENOMIC DNA]</scope>
</reference>
<gene>
    <name evidence="2" type="ORF">COT65_01085</name>
</gene>
<organism evidence="2 3">
    <name type="scientific">Candidatus Shapirobacteria bacterium CG09_land_8_20_14_0_10_47_13</name>
    <dbReference type="NCBI Taxonomy" id="1974481"/>
    <lineage>
        <taxon>Bacteria</taxon>
        <taxon>Candidatus Shapironibacteriota</taxon>
    </lineage>
</organism>
<comment type="caution">
    <text evidence="2">The sequence shown here is derived from an EMBL/GenBank/DDBJ whole genome shotgun (WGS) entry which is preliminary data.</text>
</comment>
<sequence length="110" mass="12077">MLVTDRISKLGFRLTLLLVIIQALVLLSSWRFLPPKLPLFYSRPWGEEQLTTAAGLWLISGLSLIVFLVNLASASLAGEESLAKQILAVSGLIFSFLGLISLIQIVRLVI</sequence>
<keyword evidence="1" id="KW-1133">Transmembrane helix</keyword>
<evidence type="ECO:0008006" key="4">
    <source>
        <dbReference type="Google" id="ProtNLM"/>
    </source>
</evidence>
<feature type="transmembrane region" description="Helical" evidence="1">
    <location>
        <begin position="12"/>
        <end position="33"/>
    </location>
</feature>
<evidence type="ECO:0000313" key="3">
    <source>
        <dbReference type="Proteomes" id="UP000230033"/>
    </source>
</evidence>